<feature type="transmembrane region" description="Helical" evidence="1">
    <location>
        <begin position="447"/>
        <end position="469"/>
    </location>
</feature>
<accession>L7U662</accession>
<keyword evidence="1" id="KW-0812">Transmembrane</keyword>
<dbReference type="RefSeq" id="WP_015347344.1">
    <property type="nucleotide sequence ID" value="NC_020126.1"/>
</dbReference>
<feature type="transmembrane region" description="Helical" evidence="1">
    <location>
        <begin position="569"/>
        <end position="589"/>
    </location>
</feature>
<dbReference type="InterPro" id="IPR027268">
    <property type="entry name" value="Peptidase_M4/M1_CTD_sf"/>
</dbReference>
<feature type="transmembrane region" description="Helical" evidence="1">
    <location>
        <begin position="249"/>
        <end position="268"/>
    </location>
</feature>
<dbReference type="InterPro" id="IPR014782">
    <property type="entry name" value="Peptidase_M1_dom"/>
</dbReference>
<evidence type="ECO:0000256" key="1">
    <source>
        <dbReference type="SAM" id="Phobius"/>
    </source>
</evidence>
<gene>
    <name evidence="3" type="ordered locus">MYSTI_01750</name>
</gene>
<feature type="transmembrane region" description="Helical" evidence="1">
    <location>
        <begin position="476"/>
        <end position="497"/>
    </location>
</feature>
<dbReference type="Pfam" id="PF01433">
    <property type="entry name" value="Peptidase_M1"/>
    <property type="match status" value="1"/>
</dbReference>
<dbReference type="eggNOG" id="COG0308">
    <property type="taxonomic scope" value="Bacteria"/>
</dbReference>
<protein>
    <recommendedName>
        <fullName evidence="2">Peptidase M1 membrane alanine aminopeptidase domain-containing protein</fullName>
    </recommendedName>
</protein>
<feature type="transmembrane region" description="Helical" evidence="1">
    <location>
        <begin position="171"/>
        <end position="191"/>
    </location>
</feature>
<dbReference type="Proteomes" id="UP000011131">
    <property type="component" value="Chromosome"/>
</dbReference>
<keyword evidence="1" id="KW-0472">Membrane</keyword>
<feature type="transmembrane region" description="Helical" evidence="1">
    <location>
        <begin position="101"/>
        <end position="121"/>
    </location>
</feature>
<feature type="transmembrane region" description="Helical" evidence="1">
    <location>
        <begin position="529"/>
        <end position="548"/>
    </location>
</feature>
<keyword evidence="4" id="KW-1185">Reference proteome</keyword>
<dbReference type="GO" id="GO:0005886">
    <property type="term" value="C:plasma membrane"/>
    <property type="evidence" value="ECO:0007669"/>
    <property type="project" value="UniProtKB-SubCell"/>
</dbReference>
<feature type="transmembrane region" description="Helical" evidence="1">
    <location>
        <begin position="412"/>
        <end position="435"/>
    </location>
</feature>
<evidence type="ECO:0000313" key="4">
    <source>
        <dbReference type="Proteomes" id="UP000011131"/>
    </source>
</evidence>
<keyword evidence="1" id="KW-1133">Transmembrane helix</keyword>
<feature type="transmembrane region" description="Helical" evidence="1">
    <location>
        <begin position="324"/>
        <end position="345"/>
    </location>
</feature>
<dbReference type="KEGG" id="msd:MYSTI_01750"/>
<proteinExistence type="predicted"/>
<dbReference type="PATRIC" id="fig|1278073.3.peg.1797"/>
<feature type="transmembrane region" description="Helical" evidence="1">
    <location>
        <begin position="141"/>
        <end position="164"/>
    </location>
</feature>
<dbReference type="GO" id="GO:0140359">
    <property type="term" value="F:ABC-type transporter activity"/>
    <property type="evidence" value="ECO:0007669"/>
    <property type="project" value="InterPro"/>
</dbReference>
<sequence length="1199" mass="132512">MLRGILHFEWRYHTRQAVFFAALAIFAAMSFALVGTGYGGDNVQLNSPHSVAQSLGLLSLTSLFVLGIFCASTVQRDAEHGMTELLYTTSVTQRDYLLGRYLGALLATLAVFAVATLALMLAPYVMAVPPERVAPLGVGRYLWALLVVVTPNVVFAASLLFAISALSRSRLASYVGGVFVYALYLVGSMWAESPIMAGTAPQTAESLARAALLDPFGLSALFELSRYWPEAERNTRFVPLTGNFLWNRLLWLGVAAAVLGFVHARFSFRTSAVKPREEKAEEGPVAPAGASYRPVEVGTPRGRSAWAVFASAARLELRHVLRSWPFLALLALWVFVVGMEIVTGAGRGEAGTYRIPTTGRVLESIWMPLSQVGTLVVIYFGAELVWRERMARFEALLDATPSSSVYFFASKLTAMGALVGVMTAVPAVLGVAFQLVRGQVVPEPRLYLSLFYFEGLPLLLFAVAVLFIQTVSPHRYVGMVLSLLLALGVSQGASLGLEHPMTRFGAAPAVSHSDLDGFGPTAASFTAFMVYWSAFAGLLALVTWGLWRRGLGARWSARLRALPGEWGRAGRYGAMACGGVFLLAGGLIVRDTWGLGTYQSRDASLAWRERYERTYKVLEPLPLPSIVAVTSRLDLFPEHRRYRATGTYRLENQTQAPLDTLWVVVPPTARPVSLSLQGGEQVAHDEEFGMFHFRLQPPLPPGGVSELSFDVTREERGVRATGFELSLVENGSFILNDEVFPTLGYRRGHELGDPEERRVRGLREQPRMPLLDESGRTPVVRAPVWHTLDLMVSTSSDQTAVGPGTLRKQWSEDGRRFFHYVVDRPMTPKFAVVSARYAVEKTRHQGVDVEVYYHPAHAYNVKAMVEATTRSLDDFGARFHRYPDEQLRIVEIPSSWSFGALAMRQVIYFVEDRGFLTDMRHSDAVDLVTRRTAHEVAHQWWGHMLDPATVEGATMLVESLTKYSEQRILAGLHGEHSLVRELAFDRDRYLAGRTEESTQEPGLYKGTGQSYLYYGKGALVMNALRDLLGEAKLDAALRRMLDAPGHESSLTTLDLLDALHAEATPGQHVLIDQWMKEVVLYDLQVESSSVEALPDGRFQVTARVATSKRSVRGGEDVLLPMDEALDVAVYTNSPRDGVVEDNLLHVQRHPFQGASTEVSFTVEKRPTHVGIDPFILRIERERGDNFQKLSPRGSASAAR</sequence>
<feature type="domain" description="Peptidase M1 membrane alanine aminopeptidase" evidence="2">
    <location>
        <begin position="866"/>
        <end position="1064"/>
    </location>
</feature>
<dbReference type="AlphaFoldDB" id="L7U662"/>
<dbReference type="GO" id="GO:0008237">
    <property type="term" value="F:metallopeptidase activity"/>
    <property type="evidence" value="ECO:0007669"/>
    <property type="project" value="InterPro"/>
</dbReference>
<dbReference type="OrthoDB" id="100605at2"/>
<organism evidence="3 4">
    <name type="scientific">Myxococcus stipitatus (strain DSM 14675 / JCM 12634 / Mx s8)</name>
    <dbReference type="NCBI Taxonomy" id="1278073"/>
    <lineage>
        <taxon>Bacteria</taxon>
        <taxon>Pseudomonadati</taxon>
        <taxon>Myxococcota</taxon>
        <taxon>Myxococcia</taxon>
        <taxon>Myxococcales</taxon>
        <taxon>Cystobacterineae</taxon>
        <taxon>Myxococcaceae</taxon>
        <taxon>Myxococcus</taxon>
    </lineage>
</organism>
<name>L7U662_MYXSD</name>
<dbReference type="HOGENOM" id="CLU_007999_0_0_7"/>
<feature type="transmembrane region" description="Helical" evidence="1">
    <location>
        <begin position="51"/>
        <end position="74"/>
    </location>
</feature>
<evidence type="ECO:0000259" key="2">
    <source>
        <dbReference type="Pfam" id="PF01433"/>
    </source>
</evidence>
<dbReference type="SUPFAM" id="SSF55486">
    <property type="entry name" value="Metalloproteases ('zincins'), catalytic domain"/>
    <property type="match status" value="1"/>
</dbReference>
<feature type="transmembrane region" description="Helical" evidence="1">
    <location>
        <begin position="365"/>
        <end position="386"/>
    </location>
</feature>
<dbReference type="GO" id="GO:0008270">
    <property type="term" value="F:zinc ion binding"/>
    <property type="evidence" value="ECO:0007669"/>
    <property type="project" value="InterPro"/>
</dbReference>
<reference evidence="3 4" key="1">
    <citation type="journal article" date="2013" name="Genome Announc.">
        <title>Complete genome sequence of Myxococcus stipitatus strain DSM 14675, a fruiting myxobacterium.</title>
        <authorList>
            <person name="Huntley S."/>
            <person name="Kneip S."/>
            <person name="Treuner-Lange A."/>
            <person name="Sogaard-Andersen L."/>
        </authorList>
    </citation>
    <scope>NUCLEOTIDE SEQUENCE [LARGE SCALE GENOMIC DNA]</scope>
    <source>
        <strain evidence="4">DSM 14675 / JCM 12634 / Mx s8</strain>
    </source>
</reference>
<evidence type="ECO:0000313" key="3">
    <source>
        <dbReference type="EMBL" id="AGC43082.1"/>
    </source>
</evidence>
<feature type="transmembrane region" description="Helical" evidence="1">
    <location>
        <begin position="17"/>
        <end position="39"/>
    </location>
</feature>
<dbReference type="EMBL" id="CP004025">
    <property type="protein sequence ID" value="AGC43082.1"/>
    <property type="molecule type" value="Genomic_DNA"/>
</dbReference>
<dbReference type="Gene3D" id="1.10.390.10">
    <property type="entry name" value="Neutral Protease Domain 2"/>
    <property type="match status" value="1"/>
</dbReference>
<dbReference type="STRING" id="1278073.MYSTI_01750"/>